<keyword evidence="3" id="KW-1185">Reference proteome</keyword>
<accession>A0A8J2KSI1</accession>
<dbReference type="EMBL" id="CAJVCH010211396">
    <property type="protein sequence ID" value="CAG7731380.1"/>
    <property type="molecule type" value="Genomic_DNA"/>
</dbReference>
<feature type="transmembrane region" description="Helical" evidence="1">
    <location>
        <begin position="12"/>
        <end position="31"/>
    </location>
</feature>
<keyword evidence="1" id="KW-0812">Transmembrane</keyword>
<proteinExistence type="predicted"/>
<gene>
    <name evidence="2" type="ORF">AFUS01_LOCUS19975</name>
</gene>
<sequence length="155" mass="17421">MATAFRMEHSNRISVLLMLSAVAFVWLNFLFNYDGGSDCDVRTFFMVLSGSAGQAYLDNLKEIEAVEASGIFGKDMGNAYKMEETANTSDHNFRDEVESKSCDDVEEQITSIQVEAKDDEQPDGVAEMNPQYQVVFDTYTDGDVLNPKPLRQTQY</sequence>
<name>A0A8J2KSI1_9HEXA</name>
<evidence type="ECO:0000256" key="1">
    <source>
        <dbReference type="SAM" id="Phobius"/>
    </source>
</evidence>
<protein>
    <submittedName>
        <fullName evidence="2">Uncharacterized protein</fullName>
    </submittedName>
</protein>
<reference evidence="2" key="1">
    <citation type="submission" date="2021-06" db="EMBL/GenBank/DDBJ databases">
        <authorList>
            <person name="Hodson N. C."/>
            <person name="Mongue J. A."/>
            <person name="Jaron S. K."/>
        </authorList>
    </citation>
    <scope>NUCLEOTIDE SEQUENCE</scope>
</reference>
<organism evidence="2 3">
    <name type="scientific">Allacma fusca</name>
    <dbReference type="NCBI Taxonomy" id="39272"/>
    <lineage>
        <taxon>Eukaryota</taxon>
        <taxon>Metazoa</taxon>
        <taxon>Ecdysozoa</taxon>
        <taxon>Arthropoda</taxon>
        <taxon>Hexapoda</taxon>
        <taxon>Collembola</taxon>
        <taxon>Symphypleona</taxon>
        <taxon>Sminthuridae</taxon>
        <taxon>Allacma</taxon>
    </lineage>
</organism>
<keyword evidence="1" id="KW-0472">Membrane</keyword>
<keyword evidence="1" id="KW-1133">Transmembrane helix</keyword>
<comment type="caution">
    <text evidence="2">The sequence shown here is derived from an EMBL/GenBank/DDBJ whole genome shotgun (WGS) entry which is preliminary data.</text>
</comment>
<evidence type="ECO:0000313" key="3">
    <source>
        <dbReference type="Proteomes" id="UP000708208"/>
    </source>
</evidence>
<evidence type="ECO:0000313" key="2">
    <source>
        <dbReference type="EMBL" id="CAG7731380.1"/>
    </source>
</evidence>
<dbReference type="AlphaFoldDB" id="A0A8J2KSI1"/>
<dbReference type="Proteomes" id="UP000708208">
    <property type="component" value="Unassembled WGS sequence"/>
</dbReference>